<keyword evidence="5" id="KW-0520">NAD</keyword>
<evidence type="ECO:0000256" key="7">
    <source>
        <dbReference type="ARBA" id="ARBA00049556"/>
    </source>
</evidence>
<protein>
    <submittedName>
        <fullName evidence="10">3-hydroxyacyl-CoA dehydrogenase</fullName>
    </submittedName>
</protein>
<reference evidence="10 11" key="1">
    <citation type="submission" date="2019-03" db="EMBL/GenBank/DDBJ databases">
        <title>Genomic Encyclopedia of Type Strains, Phase IV (KMG-IV): sequencing the most valuable type-strain genomes for metagenomic binning, comparative biology and taxonomic classification.</title>
        <authorList>
            <person name="Goeker M."/>
        </authorList>
    </citation>
    <scope>NUCLEOTIDE SEQUENCE [LARGE SCALE GENOMIC DNA]</scope>
    <source>
        <strain evidence="10 11">DSM 101688</strain>
    </source>
</reference>
<dbReference type="Gene3D" id="3.90.226.10">
    <property type="entry name" value="2-enoyl-CoA Hydratase, Chain A, domain 1"/>
    <property type="match status" value="1"/>
</dbReference>
<dbReference type="PANTHER" id="PTHR48075:SF7">
    <property type="entry name" value="3-HYDROXYACYL-COA DEHYDROGENASE-RELATED"/>
    <property type="match status" value="1"/>
</dbReference>
<keyword evidence="4" id="KW-0560">Oxidoreductase</keyword>
<feature type="domain" description="3-hydroxyacyl-CoA dehydrogenase C-terminal" evidence="8">
    <location>
        <begin position="185"/>
        <end position="286"/>
    </location>
</feature>
<dbReference type="Pfam" id="PF02737">
    <property type="entry name" value="3HCDH_N"/>
    <property type="match status" value="1"/>
</dbReference>
<accession>A0A4R3J6M6</accession>
<gene>
    <name evidence="10" type="ORF">EDD55_109157</name>
</gene>
<dbReference type="CDD" id="cd06558">
    <property type="entry name" value="crotonase-like"/>
    <property type="match status" value="1"/>
</dbReference>
<sequence>MAEIEKIAVIGAGVMGAAIAAHGANAGALVVLLDVVPGAARKAIDRLAKTDPAPLMSKRFAARITPGSIEDDFDLLADCDWIIEAVIEDAAIKRDLYARIETVRKPGAIVSSNTSTLPLAVLCEGLPPSFRQRFLITHFFNPPRYMRLLEIVKGADTAQEAINTVVNFADQKMGKSVIACRDTPGFIANRIGTYWLHCAVTEAIAQGIDVETADALIGRPMGIPKTGVFGLLDLVGLDLMPHVLGSLENALPSDDAFHALGKAPDILSRMIDDGYTGRKGKGGFYRLNAKREKEVIDLATGAYGPAQRPVPAAVKAAKAKKGKGALRAMMSHDSPEGRYAFSVIGKTLSYAAALIGEIGDDIDAVDRAMRLGYNWKYGPFELIDRLGAHWLAQRLSAPPSFLSAVGEGRFYRVSAGRLHRFDGSGYIAVTRPAGVLLLEDVKRRTRPLATNGSASLWDIGDGALCLEFHSKMNTINPLTLAMIARVVKIGPRALVIYNEGANFSVGANIGLFHYAGKFGLWPFVRWMVKRGQRVYRALKHAPFPVVAAPSGMALGGGCEIVLHCDAIQAHSETYIGLVEAGVGIVPGWGGCVEMLSRWAVRENAPRGPMPPVMKAFELIATATVAKSAEQAREAGFLRPTDGATMNRDRVLFDAKQRALKMVEGYMPPAPQPLVLPGPTGKAALVLAIHDFVKRGLATAHDETVALQLARVLSGGDCDMTEPLEADRVLDLERDALLRLAHTPQTRARIAHILKTGKPLRN</sequence>
<name>A0A4R3J6M6_9PROT</name>
<dbReference type="GO" id="GO:0006635">
    <property type="term" value="P:fatty acid beta-oxidation"/>
    <property type="evidence" value="ECO:0007669"/>
    <property type="project" value="UniProtKB-UniPathway"/>
</dbReference>
<comment type="pathway">
    <text evidence="1">Lipid metabolism; fatty acid beta-oxidation.</text>
</comment>
<evidence type="ECO:0000256" key="6">
    <source>
        <dbReference type="ARBA" id="ARBA00023098"/>
    </source>
</evidence>
<evidence type="ECO:0000259" key="9">
    <source>
        <dbReference type="Pfam" id="PF02737"/>
    </source>
</evidence>
<keyword evidence="6" id="KW-0443">Lipid metabolism</keyword>
<dbReference type="Pfam" id="PF00725">
    <property type="entry name" value="3HCDH"/>
    <property type="match status" value="1"/>
</dbReference>
<comment type="catalytic activity">
    <reaction evidence="7">
        <text>a (3S)-3-hydroxyacyl-CoA + NAD(+) = a 3-oxoacyl-CoA + NADH + H(+)</text>
        <dbReference type="Rhea" id="RHEA:22432"/>
        <dbReference type="ChEBI" id="CHEBI:15378"/>
        <dbReference type="ChEBI" id="CHEBI:57318"/>
        <dbReference type="ChEBI" id="CHEBI:57540"/>
        <dbReference type="ChEBI" id="CHEBI:57945"/>
        <dbReference type="ChEBI" id="CHEBI:90726"/>
        <dbReference type="EC" id="1.1.1.35"/>
    </reaction>
</comment>
<evidence type="ECO:0000256" key="5">
    <source>
        <dbReference type="ARBA" id="ARBA00023027"/>
    </source>
</evidence>
<dbReference type="RefSeq" id="WP_132939808.1">
    <property type="nucleotide sequence ID" value="NZ_CP119676.1"/>
</dbReference>
<evidence type="ECO:0000313" key="10">
    <source>
        <dbReference type="EMBL" id="TCS60995.1"/>
    </source>
</evidence>
<dbReference type="OrthoDB" id="5389341at2"/>
<proteinExistence type="predicted"/>
<evidence type="ECO:0000256" key="4">
    <source>
        <dbReference type="ARBA" id="ARBA00023002"/>
    </source>
</evidence>
<keyword evidence="2" id="KW-0276">Fatty acid metabolism</keyword>
<dbReference type="InterPro" id="IPR036291">
    <property type="entry name" value="NAD(P)-bd_dom_sf"/>
</dbReference>
<dbReference type="SUPFAM" id="SSF52096">
    <property type="entry name" value="ClpP/crotonase"/>
    <property type="match status" value="1"/>
</dbReference>
<dbReference type="SUPFAM" id="SSF48179">
    <property type="entry name" value="6-phosphogluconate dehydrogenase C-terminal domain-like"/>
    <property type="match status" value="2"/>
</dbReference>
<evidence type="ECO:0000313" key="11">
    <source>
        <dbReference type="Proteomes" id="UP000295304"/>
    </source>
</evidence>
<dbReference type="PANTHER" id="PTHR48075">
    <property type="entry name" value="3-HYDROXYACYL-COA DEHYDROGENASE FAMILY PROTEIN"/>
    <property type="match status" value="1"/>
</dbReference>
<dbReference type="AlphaFoldDB" id="A0A4R3J6M6"/>
<dbReference type="Pfam" id="PF00378">
    <property type="entry name" value="ECH_1"/>
    <property type="match status" value="1"/>
</dbReference>
<dbReference type="InterPro" id="IPR008927">
    <property type="entry name" value="6-PGluconate_DH-like_C_sf"/>
</dbReference>
<dbReference type="InterPro" id="IPR006176">
    <property type="entry name" value="3-OHacyl-CoA_DH_NAD-bd"/>
</dbReference>
<evidence type="ECO:0000256" key="3">
    <source>
        <dbReference type="ARBA" id="ARBA00022963"/>
    </source>
</evidence>
<dbReference type="Proteomes" id="UP000295304">
    <property type="component" value="Unassembled WGS sequence"/>
</dbReference>
<dbReference type="InterPro" id="IPR001753">
    <property type="entry name" value="Enoyl-CoA_hydra/iso"/>
</dbReference>
<comment type="caution">
    <text evidence="10">The sequence shown here is derived from an EMBL/GenBank/DDBJ whole genome shotgun (WGS) entry which is preliminary data.</text>
</comment>
<dbReference type="Gene3D" id="1.10.1040.50">
    <property type="match status" value="1"/>
</dbReference>
<dbReference type="InterPro" id="IPR006108">
    <property type="entry name" value="3HC_DH_C"/>
</dbReference>
<keyword evidence="11" id="KW-1185">Reference proteome</keyword>
<dbReference type="SUPFAM" id="SSF51735">
    <property type="entry name" value="NAD(P)-binding Rossmann-fold domains"/>
    <property type="match status" value="1"/>
</dbReference>
<dbReference type="Gene3D" id="3.40.50.720">
    <property type="entry name" value="NAD(P)-binding Rossmann-like Domain"/>
    <property type="match status" value="1"/>
</dbReference>
<dbReference type="EMBL" id="SLZW01000009">
    <property type="protein sequence ID" value="TCS60995.1"/>
    <property type="molecule type" value="Genomic_DNA"/>
</dbReference>
<evidence type="ECO:0000259" key="8">
    <source>
        <dbReference type="Pfam" id="PF00725"/>
    </source>
</evidence>
<dbReference type="GO" id="GO:0070403">
    <property type="term" value="F:NAD+ binding"/>
    <property type="evidence" value="ECO:0007669"/>
    <property type="project" value="InterPro"/>
</dbReference>
<feature type="domain" description="3-hydroxyacyl-CoA dehydrogenase NAD binding" evidence="9">
    <location>
        <begin position="6"/>
        <end position="182"/>
    </location>
</feature>
<evidence type="ECO:0000256" key="1">
    <source>
        <dbReference type="ARBA" id="ARBA00005005"/>
    </source>
</evidence>
<dbReference type="GO" id="GO:0003857">
    <property type="term" value="F:(3S)-3-hydroxyacyl-CoA dehydrogenase (NAD+) activity"/>
    <property type="evidence" value="ECO:0007669"/>
    <property type="project" value="UniProtKB-EC"/>
</dbReference>
<dbReference type="InterPro" id="IPR029045">
    <property type="entry name" value="ClpP/crotonase-like_dom_sf"/>
</dbReference>
<evidence type="ECO:0000256" key="2">
    <source>
        <dbReference type="ARBA" id="ARBA00022832"/>
    </source>
</evidence>
<organism evidence="10 11">
    <name type="scientific">Varunaivibrio sulfuroxidans</name>
    <dbReference type="NCBI Taxonomy" id="1773489"/>
    <lineage>
        <taxon>Bacteria</taxon>
        <taxon>Pseudomonadati</taxon>
        <taxon>Pseudomonadota</taxon>
        <taxon>Alphaproteobacteria</taxon>
        <taxon>Rhodospirillales</taxon>
        <taxon>Magnetovibrionaceae</taxon>
        <taxon>Varunaivibrio</taxon>
    </lineage>
</organism>
<keyword evidence="3" id="KW-0442">Lipid degradation</keyword>
<dbReference type="UniPathway" id="UPA00659"/>